<feature type="compositionally biased region" description="Polar residues" evidence="1">
    <location>
        <begin position="85"/>
        <end position="94"/>
    </location>
</feature>
<keyword evidence="2" id="KW-0812">Transmembrane</keyword>
<comment type="caution">
    <text evidence="3">The sequence shown here is derived from an EMBL/GenBank/DDBJ whole genome shotgun (WGS) entry which is preliminary data.</text>
</comment>
<dbReference type="EMBL" id="JAGHXW010000087">
    <property type="protein sequence ID" value="MBO9761947.1"/>
    <property type="molecule type" value="Genomic_DNA"/>
</dbReference>
<feature type="region of interest" description="Disordered" evidence="1">
    <location>
        <begin position="73"/>
        <end position="178"/>
    </location>
</feature>
<name>A0A8I1XPA5_XANMN</name>
<keyword evidence="2" id="KW-1133">Transmembrane helix</keyword>
<feature type="compositionally biased region" description="Acidic residues" evidence="1">
    <location>
        <begin position="162"/>
        <end position="173"/>
    </location>
</feature>
<feature type="compositionally biased region" description="Polar residues" evidence="1">
    <location>
        <begin position="116"/>
        <end position="138"/>
    </location>
</feature>
<evidence type="ECO:0000256" key="2">
    <source>
        <dbReference type="SAM" id="Phobius"/>
    </source>
</evidence>
<protein>
    <submittedName>
        <fullName evidence="3">Uncharacterized protein</fullName>
    </submittedName>
</protein>
<dbReference type="AlphaFoldDB" id="A0A8I1XPA5"/>
<reference evidence="3" key="1">
    <citation type="submission" date="2021-03" db="EMBL/GenBank/DDBJ databases">
        <title>Molecular characterization of Xanthomonas species pathogenic on Araceae and the development of a triplex TaqMan assay for detection of X. phaseoli pv. dieffenbachiae.</title>
        <authorList>
            <person name="Van Der Wolf J."/>
            <person name="Krijger M."/>
            <person name="Mendes O."/>
            <person name="Brankovics B."/>
            <person name="Bonants P."/>
            <person name="Meekes E."/>
        </authorList>
    </citation>
    <scope>NUCLEOTIDE SEQUENCE</scope>
    <source>
        <strain evidence="3">NBC1264</strain>
    </source>
</reference>
<evidence type="ECO:0000256" key="1">
    <source>
        <dbReference type="SAM" id="MobiDB-lite"/>
    </source>
</evidence>
<feature type="transmembrane region" description="Helical" evidence="2">
    <location>
        <begin position="245"/>
        <end position="265"/>
    </location>
</feature>
<dbReference type="Proteomes" id="UP000668572">
    <property type="component" value="Unassembled WGS sequence"/>
</dbReference>
<gene>
    <name evidence="3" type="ORF">J7405_20860</name>
</gene>
<evidence type="ECO:0000313" key="3">
    <source>
        <dbReference type="EMBL" id="MBO9761947.1"/>
    </source>
</evidence>
<evidence type="ECO:0000313" key="4">
    <source>
        <dbReference type="Proteomes" id="UP000668572"/>
    </source>
</evidence>
<accession>A0A8I1XPA5</accession>
<sequence>MGPATSADRFSAGGKTYFSLAGAKPTGATCSYGDGSGEGVKDQDCVQSGTLTMCIRSDGKNCATASTGKQFCWSPGESGVKKADNNNQAATKSPENAAINAPKDAPSNGGDWKVTGQGTSSETRGGVTTNSNVTTFDSTYGKDGSGKGDGTGSGTDSGSGDGDGEEGEGDDPGEGAAIGDLYTKSNKTVESVVSKFAAQVRSTPVAGGIASFMTVPAGGSCPVFSLGASKWWNAMTIDFHCGGTFLAFLRACGWVILAIAAYAAIRIAVT</sequence>
<proteinExistence type="predicted"/>
<organism evidence="3 4">
    <name type="scientific">Xanthomonas manihotis</name>
    <dbReference type="NCBI Taxonomy" id="43353"/>
    <lineage>
        <taxon>Bacteria</taxon>
        <taxon>Pseudomonadati</taxon>
        <taxon>Pseudomonadota</taxon>
        <taxon>Gammaproteobacteria</taxon>
        <taxon>Lysobacterales</taxon>
        <taxon>Lysobacteraceae</taxon>
        <taxon>Xanthomonas</taxon>
    </lineage>
</organism>
<keyword evidence="2" id="KW-0472">Membrane</keyword>
<feature type="compositionally biased region" description="Gly residues" evidence="1">
    <location>
        <begin position="147"/>
        <end position="161"/>
    </location>
</feature>